<feature type="compositionally biased region" description="Low complexity" evidence="1">
    <location>
        <begin position="96"/>
        <end position="124"/>
    </location>
</feature>
<evidence type="ECO:0000256" key="1">
    <source>
        <dbReference type="SAM" id="MobiDB-lite"/>
    </source>
</evidence>
<keyword evidence="3" id="KW-1185">Reference proteome</keyword>
<feature type="compositionally biased region" description="Polar residues" evidence="1">
    <location>
        <begin position="79"/>
        <end position="94"/>
    </location>
</feature>
<dbReference type="GeneID" id="35595609"/>
<dbReference type="AlphaFoldDB" id="A0A2D3ULT1"/>
<proteinExistence type="predicted"/>
<name>A0A2D3ULT1_9PEZI</name>
<feature type="compositionally biased region" description="Polar residues" evidence="1">
    <location>
        <begin position="17"/>
        <end position="26"/>
    </location>
</feature>
<feature type="compositionally biased region" description="Basic and acidic residues" evidence="1">
    <location>
        <begin position="436"/>
        <end position="452"/>
    </location>
</feature>
<dbReference type="Proteomes" id="UP000225277">
    <property type="component" value="Unassembled WGS sequence"/>
</dbReference>
<feature type="compositionally biased region" description="Basic and acidic residues" evidence="1">
    <location>
        <begin position="601"/>
        <end position="617"/>
    </location>
</feature>
<dbReference type="STRING" id="112498.A0A2D3ULT1"/>
<feature type="compositionally biased region" description="Gly residues" evidence="1">
    <location>
        <begin position="379"/>
        <end position="394"/>
    </location>
</feature>
<feature type="compositionally biased region" description="Low complexity" evidence="1">
    <location>
        <begin position="560"/>
        <end position="598"/>
    </location>
</feature>
<feature type="compositionally biased region" description="Basic and acidic residues" evidence="1">
    <location>
        <begin position="368"/>
        <end position="377"/>
    </location>
</feature>
<evidence type="ECO:0000313" key="2">
    <source>
        <dbReference type="EMBL" id="CZT14231.1"/>
    </source>
</evidence>
<dbReference type="OrthoDB" id="3650983at2759"/>
<feature type="compositionally biased region" description="Basic and acidic residues" evidence="1">
    <location>
        <begin position="290"/>
        <end position="300"/>
    </location>
</feature>
<feature type="compositionally biased region" description="Low complexity" evidence="1">
    <location>
        <begin position="27"/>
        <end position="46"/>
    </location>
</feature>
<feature type="compositionally biased region" description="Low complexity" evidence="1">
    <location>
        <begin position="188"/>
        <end position="237"/>
    </location>
</feature>
<sequence>MGLLTNIQDKLAGNKDGVNSSYDTTNSSHQPTHGTTTTSTNPLSSSAPHGNSGITGGSHPLVSGDNNTTATPGYGSGQGSHLSSSTGQYTNTGVAGTHHSGPGLTGTSHSTGLTDSSHTGNTTHSSHHVGEDNRGMMDKAKDALSSKRSNHPDDPITGTNYDQKTRDQYTDGSHTTGSHGGIASHQQHGSSGLTGTSHSGPGLTGTSHSGGLTDNSHTGHGLGSNTHTTGSGLTSGTSHHDTHTGSSGQHVGIIPASHPAANNPSAIPTAGGQRVGSVDANIGNSGSHAGVHETMGDKVKNALPGQHGNAHDAYGNPIHPSSTSAHTTHPTGSHATGTHTAGGLTGSNTTHGTHSGPGFSSSAQPLSHDSHFNDRHSGPGAGTGLAAGAVGGAGLASAGHHNTHDQTTGTHGLASHQQHGTTGLTGSNTHSNTHTVGEDNRGLMDKAKDALSSKRSNQPDDPITGTNYDQKNRDQHTTGTHGSGLTGTSHDNNSAYNSTSHQSGISGITSGVGQTHLGSNTHSGTHSSGLTHESTHIGRSAEWKDGYQAGYREAQLAFNSHSSSTGTHSGSHLGSSGNYPSTSTAPGYTGTTTKPTMGDKLNPKTDADRDGKVGIMD</sequence>
<dbReference type="EMBL" id="FJUY01000001">
    <property type="protein sequence ID" value="CZT14231.1"/>
    <property type="molecule type" value="Genomic_DNA"/>
</dbReference>
<reference evidence="2 3" key="1">
    <citation type="submission" date="2016-03" db="EMBL/GenBank/DDBJ databases">
        <authorList>
            <person name="Ploux O."/>
        </authorList>
    </citation>
    <scope>NUCLEOTIDE SEQUENCE [LARGE SCALE GENOMIC DNA]</scope>
    <source>
        <strain evidence="2 3">URUG2</strain>
    </source>
</reference>
<dbReference type="RefSeq" id="XP_023621129.1">
    <property type="nucleotide sequence ID" value="XM_023765361.1"/>
</dbReference>
<organism evidence="2 3">
    <name type="scientific">Ramularia collo-cygni</name>
    <dbReference type="NCBI Taxonomy" id="112498"/>
    <lineage>
        <taxon>Eukaryota</taxon>
        <taxon>Fungi</taxon>
        <taxon>Dikarya</taxon>
        <taxon>Ascomycota</taxon>
        <taxon>Pezizomycotina</taxon>
        <taxon>Dothideomycetes</taxon>
        <taxon>Dothideomycetidae</taxon>
        <taxon>Mycosphaerellales</taxon>
        <taxon>Mycosphaerellaceae</taxon>
        <taxon>Ramularia</taxon>
    </lineage>
</organism>
<accession>A0A2D3ULT1</accession>
<feature type="compositionally biased region" description="Basic and acidic residues" evidence="1">
    <location>
        <begin position="128"/>
        <end position="154"/>
    </location>
</feature>
<gene>
    <name evidence="2" type="ORF">RCC_00206</name>
</gene>
<feature type="region of interest" description="Disordered" evidence="1">
    <location>
        <begin position="560"/>
        <end position="617"/>
    </location>
</feature>
<feature type="compositionally biased region" description="Polar residues" evidence="1">
    <location>
        <begin position="491"/>
        <end position="513"/>
    </location>
</feature>
<feature type="compositionally biased region" description="Low complexity" evidence="1">
    <location>
        <begin position="244"/>
        <end position="268"/>
    </location>
</feature>
<protein>
    <submittedName>
        <fullName evidence="2">Uncharacterized protein</fullName>
    </submittedName>
</protein>
<feature type="compositionally biased region" description="Polar residues" evidence="1">
    <location>
        <begin position="405"/>
        <end position="435"/>
    </location>
</feature>
<feature type="compositionally biased region" description="Low complexity" evidence="1">
    <location>
        <begin position="319"/>
        <end position="358"/>
    </location>
</feature>
<feature type="region of interest" description="Disordered" evidence="1">
    <location>
        <begin position="1"/>
        <end position="536"/>
    </location>
</feature>
<feature type="compositionally biased region" description="Low complexity" evidence="1">
    <location>
        <begin position="515"/>
        <end position="532"/>
    </location>
</feature>
<evidence type="ECO:0000313" key="3">
    <source>
        <dbReference type="Proteomes" id="UP000225277"/>
    </source>
</evidence>